<evidence type="ECO:0000313" key="2">
    <source>
        <dbReference type="EMBL" id="TWT22523.1"/>
    </source>
</evidence>
<gene>
    <name evidence="2" type="ORF">FQY83_05760</name>
</gene>
<feature type="transmembrane region" description="Helical" evidence="1">
    <location>
        <begin position="137"/>
        <end position="159"/>
    </location>
</feature>
<evidence type="ECO:0000256" key="1">
    <source>
        <dbReference type="SAM" id="Phobius"/>
    </source>
</evidence>
<keyword evidence="3" id="KW-1185">Reference proteome</keyword>
<keyword evidence="1" id="KW-0472">Membrane</keyword>
<feature type="transmembrane region" description="Helical" evidence="1">
    <location>
        <begin position="73"/>
        <end position="94"/>
    </location>
</feature>
<protein>
    <submittedName>
        <fullName evidence="2">DUF998 domain-containing protein</fullName>
    </submittedName>
</protein>
<feature type="transmembrane region" description="Helical" evidence="1">
    <location>
        <begin position="171"/>
        <end position="192"/>
    </location>
</feature>
<name>A0A5C5U9I4_9GAMM</name>
<dbReference type="AlphaFoldDB" id="A0A5C5U9I4"/>
<proteinExistence type="predicted"/>
<dbReference type="InterPro" id="IPR009339">
    <property type="entry name" value="DUF998"/>
</dbReference>
<dbReference type="Proteomes" id="UP000319980">
    <property type="component" value="Unassembled WGS sequence"/>
</dbReference>
<feature type="transmembrane region" description="Helical" evidence="1">
    <location>
        <begin position="106"/>
        <end position="125"/>
    </location>
</feature>
<comment type="caution">
    <text evidence="2">The sequence shown here is derived from an EMBL/GenBank/DDBJ whole genome shotgun (WGS) entry which is preliminary data.</text>
</comment>
<feature type="transmembrane region" description="Helical" evidence="1">
    <location>
        <begin position="34"/>
        <end position="53"/>
    </location>
</feature>
<keyword evidence="1" id="KW-1133">Transmembrane helix</keyword>
<organism evidence="2 3">
    <name type="scientific">Luteimonas marina</name>
    <dbReference type="NCBI Taxonomy" id="488485"/>
    <lineage>
        <taxon>Bacteria</taxon>
        <taxon>Pseudomonadati</taxon>
        <taxon>Pseudomonadota</taxon>
        <taxon>Gammaproteobacteria</taxon>
        <taxon>Lysobacterales</taxon>
        <taxon>Lysobacteraceae</taxon>
        <taxon>Luteimonas</taxon>
    </lineage>
</organism>
<dbReference type="EMBL" id="VOHK01000002">
    <property type="protein sequence ID" value="TWT22523.1"/>
    <property type="molecule type" value="Genomic_DNA"/>
</dbReference>
<feature type="transmembrane region" description="Helical" evidence="1">
    <location>
        <begin position="198"/>
        <end position="218"/>
    </location>
</feature>
<sequence length="230" mass="24603">MPRRCGSGSESGYSPGMQDTTTGAPRLSPLWPRLALAGIACFLVAATALHLLRPELDPVDSQMSLYLIGAWGPLLQGAYVMLGIAMTGLAIGLYRGMPPAARSAAPLLMFALGGLSLAITAYAWMDLPGLDATMEGLVHGISAQGAFLFATTGLVLQALRLRLDPHWRRHVRWLLPWAIACFAAIWVLALWRELPRGLAQKAVIAMIVGWLAAVAMLLGRQARAALGDPR</sequence>
<evidence type="ECO:0000313" key="3">
    <source>
        <dbReference type="Proteomes" id="UP000319980"/>
    </source>
</evidence>
<keyword evidence="1" id="KW-0812">Transmembrane</keyword>
<reference evidence="2 3" key="1">
    <citation type="journal article" date="2008" name="Int. J. Syst. Evol. Microbiol.">
        <title>Luteimonas marina sp. nov., isolated from seawater.</title>
        <authorList>
            <person name="Baik K.S."/>
            <person name="Park S.C."/>
            <person name="Kim M.S."/>
            <person name="Kim E.M."/>
            <person name="Park C."/>
            <person name="Chun J."/>
            <person name="Seong C.N."/>
        </authorList>
    </citation>
    <scope>NUCLEOTIDE SEQUENCE [LARGE SCALE GENOMIC DNA]</scope>
    <source>
        <strain evidence="2 3">FR1330</strain>
    </source>
</reference>
<dbReference type="Pfam" id="PF06197">
    <property type="entry name" value="DUF998"/>
    <property type="match status" value="1"/>
</dbReference>
<accession>A0A5C5U9I4</accession>